<feature type="transmembrane region" description="Helical" evidence="1">
    <location>
        <begin position="326"/>
        <end position="346"/>
    </location>
</feature>
<feature type="transmembrane region" description="Helical" evidence="1">
    <location>
        <begin position="35"/>
        <end position="55"/>
    </location>
</feature>
<feature type="transmembrane region" description="Helical" evidence="1">
    <location>
        <begin position="91"/>
        <end position="108"/>
    </location>
</feature>
<keyword evidence="1" id="KW-0812">Transmembrane</keyword>
<dbReference type="Proteomes" id="UP000621859">
    <property type="component" value="Unassembled WGS sequence"/>
</dbReference>
<sequence length="371" mass="39791">MKRTALPLLLLAISALLAGMYGGLARLGFVLPVGNGALIIDHGSLMVCGFFGSLIALERAMALRSGWAMLAPALTAIGTLAAVFWPTPGMILMIAGAGLLTLASLQVYRIQPAPFNAFLVIAVLGLLAGDLVLWYSHAPWLAVPGWMVFLVLTIAGERLELTRLMPKAQQAARRAWLPLSMLVTGAILAVFWYATILGLGLLNVALWLMREDIARRNLRQHGLTRYIAACLLSGYAWLALAGALLAWHGAQPFVPGMPHYDAVLHMVFIGFVVGMVFGHAPIIIPALTGCRLRYRPMFYAPLALLQITLLLRVVGDLAHWPAVRQAGGMLNVATLLFFAVLILTSITRRAPVAPRAAPSANARPASPHAGP</sequence>
<feature type="transmembrane region" description="Helical" evidence="1">
    <location>
        <begin position="296"/>
        <end position="314"/>
    </location>
</feature>
<feature type="transmembrane region" description="Helical" evidence="1">
    <location>
        <begin position="67"/>
        <end position="85"/>
    </location>
</feature>
<name>A0ABQ2PKN7_9NEIS</name>
<gene>
    <name evidence="2" type="ORF">GCM10010971_19910</name>
</gene>
<protein>
    <recommendedName>
        <fullName evidence="4">NnrS family protein</fullName>
    </recommendedName>
</protein>
<feature type="transmembrane region" description="Helical" evidence="1">
    <location>
        <begin position="179"/>
        <end position="206"/>
    </location>
</feature>
<evidence type="ECO:0008006" key="4">
    <source>
        <dbReference type="Google" id="ProtNLM"/>
    </source>
</evidence>
<proteinExistence type="predicted"/>
<keyword evidence="1" id="KW-0472">Membrane</keyword>
<reference evidence="3" key="1">
    <citation type="journal article" date="2019" name="Int. J. Syst. Evol. Microbiol.">
        <title>The Global Catalogue of Microorganisms (GCM) 10K type strain sequencing project: providing services to taxonomists for standard genome sequencing and annotation.</title>
        <authorList>
            <consortium name="The Broad Institute Genomics Platform"/>
            <consortium name="The Broad Institute Genome Sequencing Center for Infectious Disease"/>
            <person name="Wu L."/>
            <person name="Ma J."/>
        </authorList>
    </citation>
    <scope>NUCLEOTIDE SEQUENCE [LARGE SCALE GENOMIC DNA]</scope>
    <source>
        <strain evidence="3">CGMCC 1.8860</strain>
    </source>
</reference>
<accession>A0ABQ2PKN7</accession>
<feature type="transmembrane region" description="Helical" evidence="1">
    <location>
        <begin position="115"/>
        <end position="135"/>
    </location>
</feature>
<evidence type="ECO:0000313" key="2">
    <source>
        <dbReference type="EMBL" id="GGP26172.1"/>
    </source>
</evidence>
<feature type="transmembrane region" description="Helical" evidence="1">
    <location>
        <begin position="262"/>
        <end position="284"/>
    </location>
</feature>
<evidence type="ECO:0000256" key="1">
    <source>
        <dbReference type="SAM" id="Phobius"/>
    </source>
</evidence>
<evidence type="ECO:0000313" key="3">
    <source>
        <dbReference type="Proteomes" id="UP000621859"/>
    </source>
</evidence>
<keyword evidence="3" id="KW-1185">Reference proteome</keyword>
<dbReference type="EMBL" id="BMLY01000003">
    <property type="protein sequence ID" value="GGP26172.1"/>
    <property type="molecule type" value="Genomic_DNA"/>
</dbReference>
<keyword evidence="1" id="KW-1133">Transmembrane helix</keyword>
<feature type="transmembrane region" description="Helical" evidence="1">
    <location>
        <begin position="226"/>
        <end position="250"/>
    </location>
</feature>
<organism evidence="2 3">
    <name type="scientific">Silvimonas amylolytica</name>
    <dbReference type="NCBI Taxonomy" id="449663"/>
    <lineage>
        <taxon>Bacteria</taxon>
        <taxon>Pseudomonadati</taxon>
        <taxon>Pseudomonadota</taxon>
        <taxon>Betaproteobacteria</taxon>
        <taxon>Neisseriales</taxon>
        <taxon>Chitinibacteraceae</taxon>
        <taxon>Silvimonas</taxon>
    </lineage>
</organism>
<dbReference type="RefSeq" id="WP_188692690.1">
    <property type="nucleotide sequence ID" value="NZ_BMLY01000003.1"/>
</dbReference>
<comment type="caution">
    <text evidence="2">The sequence shown here is derived from an EMBL/GenBank/DDBJ whole genome shotgun (WGS) entry which is preliminary data.</text>
</comment>